<dbReference type="STRING" id="461836.A0A0L0DH49"/>
<keyword evidence="4" id="KW-0325">Glycoprotein</keyword>
<keyword evidence="6" id="KW-1133">Transmembrane helix</keyword>
<evidence type="ECO:0000259" key="9">
    <source>
        <dbReference type="PROSITE" id="PS50041"/>
    </source>
</evidence>
<evidence type="ECO:0000256" key="2">
    <source>
        <dbReference type="ARBA" id="ARBA00022468"/>
    </source>
</evidence>
<dbReference type="InterPro" id="IPR039360">
    <property type="entry name" value="Ras_GTPase"/>
</dbReference>
<dbReference type="PROSITE" id="PS50018">
    <property type="entry name" value="RAS_GTPASE_ACTIV_2"/>
    <property type="match status" value="1"/>
</dbReference>
<evidence type="ECO:0000256" key="6">
    <source>
        <dbReference type="SAM" id="Phobius"/>
    </source>
</evidence>
<dbReference type="Pfam" id="PF01437">
    <property type="entry name" value="PSI"/>
    <property type="match status" value="1"/>
</dbReference>
<dbReference type="Gene3D" id="3.30.1680.10">
    <property type="entry name" value="ligand-binding face of the semaphorins, domain 2"/>
    <property type="match status" value="1"/>
</dbReference>
<evidence type="ECO:0000256" key="5">
    <source>
        <dbReference type="SAM" id="MobiDB-lite"/>
    </source>
</evidence>
<dbReference type="SMART" id="SM00423">
    <property type="entry name" value="PSI"/>
    <property type="match status" value="2"/>
</dbReference>
<evidence type="ECO:0000256" key="7">
    <source>
        <dbReference type="SAM" id="SignalP"/>
    </source>
</evidence>
<dbReference type="GO" id="GO:0005096">
    <property type="term" value="F:GTPase activator activity"/>
    <property type="evidence" value="ECO:0007669"/>
    <property type="project" value="UniProtKB-KW"/>
</dbReference>
<reference evidence="10 11" key="1">
    <citation type="submission" date="2010-05" db="EMBL/GenBank/DDBJ databases">
        <title>The Genome Sequence of Thecamonas trahens ATCC 50062.</title>
        <authorList>
            <consortium name="The Broad Institute Genome Sequencing Platform"/>
            <person name="Russ C."/>
            <person name="Cuomo C."/>
            <person name="Shea T."/>
            <person name="Young S.K."/>
            <person name="Zeng Q."/>
            <person name="Koehrsen M."/>
            <person name="Haas B."/>
            <person name="Borodovsky M."/>
            <person name="Guigo R."/>
            <person name="Alvarado L."/>
            <person name="Berlin A."/>
            <person name="Bochicchio J."/>
            <person name="Borenstein D."/>
            <person name="Chapman S."/>
            <person name="Chen Z."/>
            <person name="Freedman E."/>
            <person name="Gellesch M."/>
            <person name="Goldberg J."/>
            <person name="Griggs A."/>
            <person name="Gujja S."/>
            <person name="Heilman E."/>
            <person name="Heiman D."/>
            <person name="Hepburn T."/>
            <person name="Howarth C."/>
            <person name="Jen D."/>
            <person name="Larson L."/>
            <person name="Mehta T."/>
            <person name="Park D."/>
            <person name="Pearson M."/>
            <person name="Roberts A."/>
            <person name="Saif S."/>
            <person name="Shenoy N."/>
            <person name="Sisk P."/>
            <person name="Stolte C."/>
            <person name="Sykes S."/>
            <person name="Thomson T."/>
            <person name="Walk T."/>
            <person name="White J."/>
            <person name="Yandava C."/>
            <person name="Burger G."/>
            <person name="Gray M.W."/>
            <person name="Holland P.W.H."/>
            <person name="King N."/>
            <person name="Lang F.B.F."/>
            <person name="Roger A.J."/>
            <person name="Ruiz-Trillo I."/>
            <person name="Lander E."/>
            <person name="Nusbaum C."/>
        </authorList>
    </citation>
    <scope>NUCLEOTIDE SEQUENCE [LARGE SCALE GENOMIC DNA]</scope>
    <source>
        <strain evidence="10 11">ATCC 50062</strain>
    </source>
</reference>
<feature type="domain" description="C-type lectin" evidence="9">
    <location>
        <begin position="86"/>
        <end position="153"/>
    </location>
</feature>
<dbReference type="SUPFAM" id="SSF48350">
    <property type="entry name" value="GTPase activation domain, GAP"/>
    <property type="match status" value="2"/>
</dbReference>
<feature type="compositionally biased region" description="Low complexity" evidence="5">
    <location>
        <begin position="2742"/>
        <end position="2752"/>
    </location>
</feature>
<proteinExistence type="predicted"/>
<keyword evidence="7" id="KW-0732">Signal</keyword>
<name>A0A0L0DH49_THETB</name>
<evidence type="ECO:0000256" key="1">
    <source>
        <dbReference type="ARBA" id="ARBA00004370"/>
    </source>
</evidence>
<dbReference type="InterPro" id="IPR014756">
    <property type="entry name" value="Ig_E-set"/>
</dbReference>
<dbReference type="Gene3D" id="2.60.40.10">
    <property type="entry name" value="Immunoglobulins"/>
    <property type="match status" value="2"/>
</dbReference>
<dbReference type="GO" id="GO:0016020">
    <property type="term" value="C:membrane"/>
    <property type="evidence" value="ECO:0007669"/>
    <property type="project" value="UniProtKB-SubCell"/>
</dbReference>
<dbReference type="OrthoDB" id="418245at2759"/>
<dbReference type="InterPro" id="IPR016187">
    <property type="entry name" value="CTDL_fold"/>
</dbReference>
<keyword evidence="6" id="KW-0812">Transmembrane</keyword>
<dbReference type="SMART" id="SM00323">
    <property type="entry name" value="RasGAP"/>
    <property type="match status" value="1"/>
</dbReference>
<dbReference type="GeneID" id="25566533"/>
<feature type="transmembrane region" description="Helical" evidence="6">
    <location>
        <begin position="2240"/>
        <end position="2262"/>
    </location>
</feature>
<dbReference type="Pfam" id="PF01833">
    <property type="entry name" value="TIG"/>
    <property type="match status" value="1"/>
</dbReference>
<dbReference type="InterPro" id="IPR016186">
    <property type="entry name" value="C-type_lectin-like/link_sf"/>
</dbReference>
<dbReference type="SUPFAM" id="SSF56436">
    <property type="entry name" value="C-type lectin-like"/>
    <property type="match status" value="2"/>
</dbReference>
<organism evidence="10 11">
    <name type="scientific">Thecamonas trahens ATCC 50062</name>
    <dbReference type="NCBI Taxonomy" id="461836"/>
    <lineage>
        <taxon>Eukaryota</taxon>
        <taxon>Apusozoa</taxon>
        <taxon>Apusomonadida</taxon>
        <taxon>Apusomonadidae</taxon>
        <taxon>Thecamonas</taxon>
    </lineage>
</organism>
<feature type="region of interest" description="Disordered" evidence="5">
    <location>
        <begin position="2727"/>
        <end position="2765"/>
    </location>
</feature>
<accession>A0A0L0DH49</accession>
<evidence type="ECO:0000313" key="10">
    <source>
        <dbReference type="EMBL" id="KNC51466.1"/>
    </source>
</evidence>
<dbReference type="InterPro" id="IPR001304">
    <property type="entry name" value="C-type_lectin-like"/>
</dbReference>
<feature type="chain" id="PRO_5005537505" description="C-type lectin domain-containing protein" evidence="7">
    <location>
        <begin position="24"/>
        <end position="2765"/>
    </location>
</feature>
<evidence type="ECO:0000313" key="11">
    <source>
        <dbReference type="Proteomes" id="UP000054408"/>
    </source>
</evidence>
<dbReference type="PANTHER" id="PTHR10194:SF60">
    <property type="entry name" value="RAS GTPASE-ACTIVATING PROTEIN RASKOL"/>
    <property type="match status" value="1"/>
</dbReference>
<evidence type="ECO:0000259" key="8">
    <source>
        <dbReference type="PROSITE" id="PS50018"/>
    </source>
</evidence>
<dbReference type="InterPro" id="IPR013783">
    <property type="entry name" value="Ig-like_fold"/>
</dbReference>
<dbReference type="Pfam" id="PF00616">
    <property type="entry name" value="RasGAP"/>
    <property type="match status" value="1"/>
</dbReference>
<dbReference type="PANTHER" id="PTHR10194">
    <property type="entry name" value="RAS GTPASE-ACTIVATING PROTEINS"/>
    <property type="match status" value="1"/>
</dbReference>
<dbReference type="PROSITE" id="PS50041">
    <property type="entry name" value="C_TYPE_LECTIN_2"/>
    <property type="match status" value="1"/>
</dbReference>
<dbReference type="EMBL" id="GL349467">
    <property type="protein sequence ID" value="KNC51466.1"/>
    <property type="molecule type" value="Genomic_DNA"/>
</dbReference>
<dbReference type="InterPro" id="IPR008936">
    <property type="entry name" value="Rho_GTPase_activation_prot"/>
</dbReference>
<dbReference type="InterPro" id="IPR001936">
    <property type="entry name" value="RasGAP_dom"/>
</dbReference>
<keyword evidence="3 6" id="KW-0472">Membrane</keyword>
<dbReference type="InterPro" id="IPR016201">
    <property type="entry name" value="PSI"/>
</dbReference>
<gene>
    <name evidence="10" type="ORF">AMSG_07662</name>
</gene>
<comment type="subcellular location">
    <subcellularLocation>
        <location evidence="1">Membrane</location>
    </subcellularLocation>
</comment>
<evidence type="ECO:0000256" key="3">
    <source>
        <dbReference type="ARBA" id="ARBA00023136"/>
    </source>
</evidence>
<dbReference type="RefSeq" id="XP_013756128.1">
    <property type="nucleotide sequence ID" value="XM_013900674.1"/>
</dbReference>
<feature type="signal peptide" evidence="7">
    <location>
        <begin position="1"/>
        <end position="23"/>
    </location>
</feature>
<keyword evidence="2" id="KW-0343">GTPase activation</keyword>
<keyword evidence="11" id="KW-1185">Reference proteome</keyword>
<evidence type="ECO:0000256" key="4">
    <source>
        <dbReference type="ARBA" id="ARBA00023180"/>
    </source>
</evidence>
<dbReference type="SUPFAM" id="SSF103575">
    <property type="entry name" value="Plexin repeat"/>
    <property type="match status" value="1"/>
</dbReference>
<dbReference type="SUPFAM" id="SSF81296">
    <property type="entry name" value="E set domains"/>
    <property type="match status" value="1"/>
</dbReference>
<sequence length="2765" mass="292312">MTSSTLGLVLLVCCGLLVATALGRAFSEKRWGHEFYGDRDDTSETGFTMSAYCRNSKAGGWPAWVPNQRWNRYMEREKAGNGNYLMGMNDLYEEGIYQWTYRGINGLAYTYLNWAPNEPNNYFPGEDFIQLLDDFAYRWNDIFTNDNGRIFCIRIDPSVDLIQDFKPFQHQNVLYTHPEDNVEPVLVRATYVTPSFTALLSFGIGDCDAGNRYGVMPFRSSYFWIETPIEETVVGTGRKICVSNDFGVNWYEGNLDTTIELGRPWPTTFGALSPTVIGFNGGPGSLTLTANNPAYLTPSTEIAFVDVEAFAADCPGYVHPSSGNCYWIPEPVVKDLDEIAETCGLQGGVVWSPTTPQEYVDIFNHFQPWVGASSQFGYPPSNNIWLGMRVLYNPMVGADKPALASWHSRLIPGLAGMFDDWAPSEPDDSSEIYVQVDEDDPNGPWKTRSTRNAKWMYACMRTRKRSICDFNRIGAAAASASSVSFAATRTALDLATEAKGRTTTYAVCARTARPHWVHQMLSLTHVLVTPTSITAMTPRTVGAGVTFTATFAVAPGHRIHSPTSRFSFATNCLNGSPQYEAAYDSESGRYTGVSIPTFGTYKLCVWPSSSASRVEMAGIQLVVAPSGVNAIASVSPPTIAAGAPARFVFSGAQVTDTGTRLALVASGAPSCVVDNHVAPAVPYSATGSVLVAPSLAAGAYHVCYSVDGGVSFARQTGPVITVVDVTSSTISSFSPQSAYADDAGVFLELNGLSSVLSGQVGLSTVANCSNPPSTATISNAVVVNGRGMASISLNSGVPAGQYYLCLASAAKPGTWVGQASGAAFVVFSPPSAISVTLDSPPAVLGNSLSSYVVSFTADDELPGAKVAISPYASCQDRKVEVALADGSIDLALSVDYGEPAAQLSKNYHVCYTAEGTRWGSTGQTIQYAIDSPNAMTDLVPSTVLNGTQPLMTFGSLQQTSVPSQVQVALLHPDANQDCGQTGFHIGTVDVQAKNQELLVSEALAEPGVFDVCLTVNGGATWTRQLRSQVSVVNEPLALSIESATPQIVASGVPGLAFDIVTDARDGTTQLAMAKSGACVSGRIGEVAYTTGSPSPPPFTAPTGLDKGRYQFCFYKPILLAEWVAQIAVSAEVTVVSSTEALILSSLEPAFLGSGMTSDLVPSGTSNLIGASSTKVAVIPVADSCGSVPVASEREFGYGNTTIRGYVGDPTPGMYKVCTQMDATTAWVENPAATFTVVGPSADRFVTPVPNVMGAKTRPTITLTGNGAYHAKGASVGLSTSASCASVDASVDLSTDLGATVAITVDRDYASGPLYVCYSTDGKASYTAQSATIDVVTIDTNTLTSVDRRYHPADKSGLTMTFSTFTPVTTGAIAFAAAGKSCLILGDREAVTDMTATGPVTLSAPLALGAYSTCYTVNRGAPSEEWTQQSSVTLTVQAGSSTTVTGLVPAEVPSGVDDFVLTVSSSIVLMSGVELGFTLTAGDCSSPQVVTLINNGSQTEYVLGGGSGGFTSAGVYYACVRVDSDVPTWLAQTGVSVQAIAATATTVTSLSPLVVPVGVNPVFAMTGSNIKPSAATRVFFSSSASCTPELGVIPIVSGTETQWTSAINTPGNYTVCYGVHATQVVAQTSVGKLVVRGATDAIDHVDPRVVGVGSKPTFALSGVYFESSSLMSLVPVGVGCGAGAGTYVDVPWTGPTIAAASAMPAAGDYVACYSWDGSRGGLVQQDGPLVRVVDVTANDVVDVNPKLFGTTKPPPLTISLNTGVEISATTWFALVAQGVACDSENVDGAVLLSLGTTMFNLGPFNSPSGPYEVCLSVDGGLSYVKQAGLNVTALSAQPTTITSLSIDGGEEAGTTVIETGVRTVVVVRGATASVNTKIGFDRVSGGCQVPNNVLYARDYNEAGPGELAYFNVTFANAGEYVLCLSVDSGDNYVMQSLAETRVQVIVCAAQTSCGACASICSWCLEESSCVSRVGIGGGACANTTTVIPGLSGENRACPTGTPSASSGSMQGGTEVVFSGGPFLPGTSCLWDRGAGQPLVTTAGVAAADRSLLTCVSPASLVASTGSLTLQYLDQEYLAAVPFEYYSCLLRDTCSECWEAARPECGWCVDTQQCTIASSCVNPNATAPSETPLFGGQSCPSVDAIAPLNGLTSGGETVTVTGVLFTNYSRLMCAFDGVPVNETVYVSESELQCSTPQRGAGGAQFTVVAPWGRFDETTLFFVFEQPAAVPKPPEPPLGTSSIVGIAVAGAVCCLLIVLLGILVYKRKREEELYGPPELTDDLRHSVVFGSFGSKKPLDFDAIVAKSGPLLEMLLLPGYEVLHAVVDVTQATEADKAHKLSVDLQKDFITREVFGAQSQATMFRTNSFATKMFKTYSKMQGLDYVHATIGRPLNKIIHDLELEEQKKAKGEAQDETNKFGLLNKCQRMFNTIVESERYLPVAFRELFAHVQACMSERFPVSTENLAAIVAENLHGNLKETKSAYVNGSEVFHEIENLEPLLTSDLASIGVAINPMREGLDMFNDAILELTDKLDQMVDACDNLQGALDPTSQAARRLLEEHTQQQNSIAVGGFFFLRFMVPCITAPESYGLVKELPTPTERKLLVLIGKVLQNLSNKKEFGNKEKKMLQFNDFIVSNERVMAELFDKLSTVPERVEGVAVTFSEVPEKYRDAAICTLYQHIERLLPKVVARLTDAELCDDEPTRVMREQMARMLAMLYGRADLAGDEKQATVQRTAHLNSEDDSSSSSSTDSSDSFAMPAGAIVEKEL</sequence>
<dbReference type="InterPro" id="IPR002909">
    <property type="entry name" value="IPT_dom"/>
</dbReference>
<feature type="domain" description="Ras-GAP" evidence="8">
    <location>
        <begin position="2335"/>
        <end position="2613"/>
    </location>
</feature>
<protein>
    <recommendedName>
        <fullName evidence="12">C-type lectin domain-containing protein</fullName>
    </recommendedName>
</protein>
<dbReference type="InterPro" id="IPR002165">
    <property type="entry name" value="Plexin_repeat"/>
</dbReference>
<dbReference type="eggNOG" id="KOG3508">
    <property type="taxonomic scope" value="Eukaryota"/>
</dbReference>
<dbReference type="CDD" id="cd00102">
    <property type="entry name" value="IPT"/>
    <property type="match status" value="1"/>
</dbReference>
<dbReference type="Gene3D" id="1.10.506.10">
    <property type="entry name" value="GTPase Activation - p120gap, domain 1"/>
    <property type="match status" value="2"/>
</dbReference>
<evidence type="ECO:0008006" key="12">
    <source>
        <dbReference type="Google" id="ProtNLM"/>
    </source>
</evidence>
<dbReference type="Proteomes" id="UP000054408">
    <property type="component" value="Unassembled WGS sequence"/>
</dbReference>
<dbReference type="Gene3D" id="3.10.100.10">
    <property type="entry name" value="Mannose-Binding Protein A, subunit A"/>
    <property type="match status" value="2"/>
</dbReference>